<dbReference type="EMBL" id="CATNWA010017626">
    <property type="protein sequence ID" value="CAI9601919.1"/>
    <property type="molecule type" value="Genomic_DNA"/>
</dbReference>
<evidence type="ECO:0008006" key="5">
    <source>
        <dbReference type="Google" id="ProtNLM"/>
    </source>
</evidence>
<gene>
    <name evidence="3" type="ORF">SPARVUS_LOCUS13048907</name>
</gene>
<dbReference type="Proteomes" id="UP001162483">
    <property type="component" value="Unassembled WGS sequence"/>
</dbReference>
<evidence type="ECO:0000256" key="1">
    <source>
        <dbReference type="SAM" id="MobiDB-lite"/>
    </source>
</evidence>
<feature type="chain" id="PRO_5045278627" description="Secreted protein" evidence="2">
    <location>
        <begin position="18"/>
        <end position="149"/>
    </location>
</feature>
<feature type="region of interest" description="Disordered" evidence="1">
    <location>
        <begin position="33"/>
        <end position="60"/>
    </location>
</feature>
<evidence type="ECO:0000313" key="3">
    <source>
        <dbReference type="EMBL" id="CAI9601919.1"/>
    </source>
</evidence>
<organism evidence="3 4">
    <name type="scientific">Staurois parvus</name>
    <dbReference type="NCBI Taxonomy" id="386267"/>
    <lineage>
        <taxon>Eukaryota</taxon>
        <taxon>Metazoa</taxon>
        <taxon>Chordata</taxon>
        <taxon>Craniata</taxon>
        <taxon>Vertebrata</taxon>
        <taxon>Euteleostomi</taxon>
        <taxon>Amphibia</taxon>
        <taxon>Batrachia</taxon>
        <taxon>Anura</taxon>
        <taxon>Neobatrachia</taxon>
        <taxon>Ranoidea</taxon>
        <taxon>Ranidae</taxon>
        <taxon>Staurois</taxon>
    </lineage>
</organism>
<keyword evidence="4" id="KW-1185">Reference proteome</keyword>
<evidence type="ECO:0000256" key="2">
    <source>
        <dbReference type="SAM" id="SignalP"/>
    </source>
</evidence>
<feature type="region of interest" description="Disordered" evidence="1">
    <location>
        <begin position="119"/>
        <end position="149"/>
    </location>
</feature>
<comment type="caution">
    <text evidence="3">The sequence shown here is derived from an EMBL/GenBank/DDBJ whole genome shotgun (WGS) entry which is preliminary data.</text>
</comment>
<evidence type="ECO:0000313" key="4">
    <source>
        <dbReference type="Proteomes" id="UP001162483"/>
    </source>
</evidence>
<accession>A0ABN9FY14</accession>
<keyword evidence="2" id="KW-0732">Signal</keyword>
<name>A0ABN9FY14_9NEOB</name>
<sequence>MAAWLSVLLRIRGPGGGAVCCWKISTNHLRGWPKPNGNSRLLSTLPPPPPRDRGGSSKLGPVTWKSLAITVATGRSLVGGDEICEERERREDREGEDQIFGEAIAGRTFLVNRSRRFTKDRPAFPGSVGPPVLRLHPLPRRLSRRRSRR</sequence>
<feature type="compositionally biased region" description="Basic residues" evidence="1">
    <location>
        <begin position="137"/>
        <end position="149"/>
    </location>
</feature>
<protein>
    <recommendedName>
        <fullName evidence="5">Secreted protein</fullName>
    </recommendedName>
</protein>
<feature type="signal peptide" evidence="2">
    <location>
        <begin position="1"/>
        <end position="17"/>
    </location>
</feature>
<proteinExistence type="predicted"/>
<reference evidence="3" key="1">
    <citation type="submission" date="2023-05" db="EMBL/GenBank/DDBJ databases">
        <authorList>
            <person name="Stuckert A."/>
        </authorList>
    </citation>
    <scope>NUCLEOTIDE SEQUENCE</scope>
</reference>